<name>A0ABR3IW85_9AGAR</name>
<comment type="caution">
    <text evidence="7">The sequence shown here is derived from an EMBL/GenBank/DDBJ whole genome shotgun (WGS) entry which is preliminary data.</text>
</comment>
<keyword evidence="5 6" id="KW-1015">Disulfide bond</keyword>
<evidence type="ECO:0000313" key="7">
    <source>
        <dbReference type="EMBL" id="KAL0947596.1"/>
    </source>
</evidence>
<evidence type="ECO:0000256" key="1">
    <source>
        <dbReference type="ARBA" id="ARBA00004191"/>
    </source>
</evidence>
<keyword evidence="8" id="KW-1185">Reference proteome</keyword>
<evidence type="ECO:0000256" key="6">
    <source>
        <dbReference type="RuleBase" id="RU365009"/>
    </source>
</evidence>
<dbReference type="Pfam" id="PF01185">
    <property type="entry name" value="Hydrophobin"/>
    <property type="match status" value="1"/>
</dbReference>
<evidence type="ECO:0000256" key="5">
    <source>
        <dbReference type="ARBA" id="ARBA00023157"/>
    </source>
</evidence>
<organism evidence="7 8">
    <name type="scientific">Hohenbuehelia grisea</name>
    <dbReference type="NCBI Taxonomy" id="104357"/>
    <lineage>
        <taxon>Eukaryota</taxon>
        <taxon>Fungi</taxon>
        <taxon>Dikarya</taxon>
        <taxon>Basidiomycota</taxon>
        <taxon>Agaricomycotina</taxon>
        <taxon>Agaricomycetes</taxon>
        <taxon>Agaricomycetidae</taxon>
        <taxon>Agaricales</taxon>
        <taxon>Pleurotineae</taxon>
        <taxon>Pleurotaceae</taxon>
        <taxon>Hohenbuehelia</taxon>
    </lineage>
</organism>
<evidence type="ECO:0000256" key="2">
    <source>
        <dbReference type="ARBA" id="ARBA00010446"/>
    </source>
</evidence>
<comment type="similarity">
    <text evidence="2 6">Belongs to the fungal hydrophobin family.</text>
</comment>
<evidence type="ECO:0000256" key="3">
    <source>
        <dbReference type="ARBA" id="ARBA00022512"/>
    </source>
</evidence>
<sequence length="184" mass="18848">MLTKYKLWYRIKSACFLSFILIPASPLDPAAIPALTLKMHISKNTILFSIATFATSLVAAAPQYGEYYGYSNNYTVTSSASSSSGSALPTLTPRAANSCNVGTLSCCNSFQEADSQSSTDLSNFLGTSFSGSTGQIGFACSSAISDTGLGGGNSCTQQAGCCSGTEFNGLIATGCTSIITPAAA</sequence>
<keyword evidence="6" id="KW-0732">Signal</keyword>
<protein>
    <recommendedName>
        <fullName evidence="6">Hydrophobin</fullName>
    </recommendedName>
</protein>
<dbReference type="CDD" id="cd23507">
    <property type="entry name" value="hydrophobin_I"/>
    <property type="match status" value="1"/>
</dbReference>
<dbReference type="Proteomes" id="UP001556367">
    <property type="component" value="Unassembled WGS sequence"/>
</dbReference>
<dbReference type="EMBL" id="JASNQZ010000015">
    <property type="protein sequence ID" value="KAL0947596.1"/>
    <property type="molecule type" value="Genomic_DNA"/>
</dbReference>
<proteinExistence type="inferred from homology"/>
<keyword evidence="3 6" id="KW-0134">Cell wall</keyword>
<evidence type="ECO:0000313" key="8">
    <source>
        <dbReference type="Proteomes" id="UP001556367"/>
    </source>
</evidence>
<reference evidence="8" key="1">
    <citation type="submission" date="2024-06" db="EMBL/GenBank/DDBJ databases">
        <title>Multi-omics analyses provide insights into the biosynthesis of the anticancer antibiotic pleurotin in Hohenbuehelia grisea.</title>
        <authorList>
            <person name="Weaver J.A."/>
            <person name="Alberti F."/>
        </authorList>
    </citation>
    <scope>NUCLEOTIDE SEQUENCE [LARGE SCALE GENOMIC DNA]</scope>
    <source>
        <strain evidence="8">T-177</strain>
    </source>
</reference>
<comment type="subcellular location">
    <subcellularLocation>
        <location evidence="1 6">Secreted</location>
        <location evidence="1 6">Cell wall</location>
    </subcellularLocation>
</comment>
<dbReference type="InterPro" id="IPR001338">
    <property type="entry name" value="Class_I_Hydrophobin"/>
</dbReference>
<accession>A0ABR3IW85</accession>
<gene>
    <name evidence="7" type="ORF">HGRIS_013685</name>
</gene>
<evidence type="ECO:0000256" key="4">
    <source>
        <dbReference type="ARBA" id="ARBA00022525"/>
    </source>
</evidence>
<keyword evidence="4 6" id="KW-0964">Secreted</keyword>
<dbReference type="SMART" id="SM00075">
    <property type="entry name" value="HYDRO"/>
    <property type="match status" value="1"/>
</dbReference>